<proteinExistence type="predicted"/>
<evidence type="ECO:0000313" key="1">
    <source>
        <dbReference type="EMBL" id="JAP89478.1"/>
    </source>
</evidence>
<dbReference type="AlphaFoldDB" id="A0A146JZ73"/>
<reference evidence="1" key="1">
    <citation type="submission" date="2015-07" db="EMBL/GenBank/DDBJ databases">
        <title>Adaptation to a free-living lifestyle via gene acquisitions in the diplomonad Trepomonas sp. PC1.</title>
        <authorList>
            <person name="Xu F."/>
            <person name="Jerlstrom-Hultqvist J."/>
            <person name="Kolisko M."/>
            <person name="Simpson A.G.B."/>
            <person name="Roger A.J."/>
            <person name="Svard S.G."/>
            <person name="Andersson J.O."/>
        </authorList>
    </citation>
    <scope>NUCLEOTIDE SEQUENCE</scope>
    <source>
        <strain evidence="1">PC1</strain>
    </source>
</reference>
<organism evidence="1">
    <name type="scientific">Trepomonas sp. PC1</name>
    <dbReference type="NCBI Taxonomy" id="1076344"/>
    <lineage>
        <taxon>Eukaryota</taxon>
        <taxon>Metamonada</taxon>
        <taxon>Diplomonadida</taxon>
        <taxon>Hexamitidae</taxon>
        <taxon>Hexamitinae</taxon>
        <taxon>Trepomonas</taxon>
    </lineage>
</organism>
<protein>
    <submittedName>
        <fullName evidence="1">Uncharacterized protein</fullName>
    </submittedName>
</protein>
<dbReference type="EMBL" id="GDID01007128">
    <property type="protein sequence ID" value="JAP89478.1"/>
    <property type="molecule type" value="Transcribed_RNA"/>
</dbReference>
<sequence>KIAVSDEKISELLNQSKQLKITVDSGENDEDKFILTMLILNQFKSQLLYDSHLVEKAQNYLKNDTLCFATRNILQTPANNAIVNDLADNQFLTKYNVNKFLRLVIDLNVVLNLCEDNCFQLPATSLDLLSILYFTFNKQQRMQRRPPLPQSAYQNLLFIRTSTDFSKSEYAKLYQNCFGDCDLSNLIQFDGCQSFYAPLKLETFFSLFGEVHEQNGKYQFKEVPDKLIRLLENQELFDQFVCQNIFKLVEELFQPTVFFQTKNTEIDYKLNLQTQKFIAKNEKAYLKPGAKFPTKECQYYLQQIKADLLQQLSKKPIWFAELKQHTKIQVYRKFNAIIKLFGEEIEFFDCQKVKRAFKTAMCGSFDLQLAHKYIQIFGDVKIQEIQNVKRVKSKNLTILGDEQLRMDLLLVCIVGLDEIGSWE</sequence>
<gene>
    <name evidence="1" type="ORF">TPC1_31027</name>
</gene>
<accession>A0A146JZ73</accession>
<feature type="non-terminal residue" evidence="1">
    <location>
        <position position="1"/>
    </location>
</feature>
<name>A0A146JZ73_9EUKA</name>